<feature type="signal peptide" evidence="2">
    <location>
        <begin position="1"/>
        <end position="25"/>
    </location>
</feature>
<proteinExistence type="predicted"/>
<reference evidence="3 4" key="1">
    <citation type="submission" date="2013-11" db="EMBL/GenBank/DDBJ databases">
        <title>The Damaraland mole rat (Fukomys damarensis) genome and evolution of African mole rats.</title>
        <authorList>
            <person name="Gladyshev V.N."/>
            <person name="Fang X."/>
        </authorList>
    </citation>
    <scope>NUCLEOTIDE SEQUENCE [LARGE SCALE GENOMIC DNA]</scope>
    <source>
        <tissue evidence="3">Liver</tissue>
    </source>
</reference>
<evidence type="ECO:0000313" key="4">
    <source>
        <dbReference type="Proteomes" id="UP000028990"/>
    </source>
</evidence>
<evidence type="ECO:0000256" key="1">
    <source>
        <dbReference type="SAM" id="MobiDB-lite"/>
    </source>
</evidence>
<keyword evidence="2" id="KW-0732">Signal</keyword>
<evidence type="ECO:0000256" key="2">
    <source>
        <dbReference type="SAM" id="SignalP"/>
    </source>
</evidence>
<organism evidence="3 4">
    <name type="scientific">Fukomys damarensis</name>
    <name type="common">Damaraland mole rat</name>
    <name type="synonym">Cryptomys damarensis</name>
    <dbReference type="NCBI Taxonomy" id="885580"/>
    <lineage>
        <taxon>Eukaryota</taxon>
        <taxon>Metazoa</taxon>
        <taxon>Chordata</taxon>
        <taxon>Craniata</taxon>
        <taxon>Vertebrata</taxon>
        <taxon>Euteleostomi</taxon>
        <taxon>Mammalia</taxon>
        <taxon>Eutheria</taxon>
        <taxon>Euarchontoglires</taxon>
        <taxon>Glires</taxon>
        <taxon>Rodentia</taxon>
        <taxon>Hystricomorpha</taxon>
        <taxon>Bathyergidae</taxon>
        <taxon>Fukomys</taxon>
    </lineage>
</organism>
<sequence length="122" mass="13257">MEDRAVCARADALLCLLLLLQGTEDKRERGGGQVPQTDPRLIHPQVTGCVPNVSSGEEQPAARSRAAYLTYPCYRLFFIWGSDGRVRTLNSSPSRGARAEVALRLTSAWLGTAGRAEDQRGA</sequence>
<name>A0A091ES11_FUKDA</name>
<protein>
    <recommendedName>
        <fullName evidence="5">Secreted protein</fullName>
    </recommendedName>
</protein>
<keyword evidence="4" id="KW-1185">Reference proteome</keyword>
<evidence type="ECO:0008006" key="5">
    <source>
        <dbReference type="Google" id="ProtNLM"/>
    </source>
</evidence>
<accession>A0A091ES11</accession>
<feature type="chain" id="PRO_5001872974" description="Secreted protein" evidence="2">
    <location>
        <begin position="26"/>
        <end position="122"/>
    </location>
</feature>
<evidence type="ECO:0000313" key="3">
    <source>
        <dbReference type="EMBL" id="KFO38576.1"/>
    </source>
</evidence>
<dbReference type="Proteomes" id="UP000028990">
    <property type="component" value="Unassembled WGS sequence"/>
</dbReference>
<feature type="region of interest" description="Disordered" evidence="1">
    <location>
        <begin position="26"/>
        <end position="45"/>
    </location>
</feature>
<dbReference type="AlphaFoldDB" id="A0A091ES11"/>
<dbReference type="EMBL" id="KN105641">
    <property type="protein sequence ID" value="KFO38576.1"/>
    <property type="molecule type" value="Genomic_DNA"/>
</dbReference>
<gene>
    <name evidence="3" type="ORF">H920_00019</name>
</gene>